<evidence type="ECO:0000313" key="1">
    <source>
        <dbReference type="EMBL" id="MFB9523686.1"/>
    </source>
</evidence>
<dbReference type="Proteomes" id="UP001589718">
    <property type="component" value="Unassembled WGS sequence"/>
</dbReference>
<proteinExistence type="predicted"/>
<protein>
    <submittedName>
        <fullName evidence="1">Uncharacterized protein</fullName>
    </submittedName>
</protein>
<organism evidence="1 2">
    <name type="scientific">Streptomyces cremeus</name>
    <dbReference type="NCBI Taxonomy" id="66881"/>
    <lineage>
        <taxon>Bacteria</taxon>
        <taxon>Bacillati</taxon>
        <taxon>Actinomycetota</taxon>
        <taxon>Actinomycetes</taxon>
        <taxon>Kitasatosporales</taxon>
        <taxon>Streptomycetaceae</taxon>
        <taxon>Streptomyces</taxon>
    </lineage>
</organism>
<accession>A0ABV5PKH4</accession>
<gene>
    <name evidence="1" type="ORF">ACFFTU_27450</name>
</gene>
<evidence type="ECO:0000313" key="2">
    <source>
        <dbReference type="Proteomes" id="UP001589718"/>
    </source>
</evidence>
<dbReference type="EMBL" id="JBHMCR010000019">
    <property type="protein sequence ID" value="MFB9523686.1"/>
    <property type="molecule type" value="Genomic_DNA"/>
</dbReference>
<reference evidence="1 2" key="1">
    <citation type="submission" date="2024-09" db="EMBL/GenBank/DDBJ databases">
        <authorList>
            <person name="Sun Q."/>
            <person name="Mori K."/>
        </authorList>
    </citation>
    <scope>NUCLEOTIDE SEQUENCE [LARGE SCALE GENOMIC DNA]</scope>
    <source>
        <strain evidence="1 2">JCM 4362</strain>
    </source>
</reference>
<comment type="caution">
    <text evidence="1">The sequence shown here is derived from an EMBL/GenBank/DDBJ whole genome shotgun (WGS) entry which is preliminary data.</text>
</comment>
<keyword evidence="2" id="KW-1185">Reference proteome</keyword>
<sequence length="75" mass="7977">MRVIQLPLSLAEFTLLDQTLAGRGPVAEAAALEWEVYASVPLHGGTLTDPQLSTLVQLLHQDLSIPQACLLAIAS</sequence>
<name>A0ABV5PKH4_STRCM</name>
<dbReference type="RefSeq" id="WP_345218965.1">
    <property type="nucleotide sequence ID" value="NZ_BAAAXE010000001.1"/>
</dbReference>